<dbReference type="EMBL" id="KN121921">
    <property type="protein sequence ID" value="KFO34680.1"/>
    <property type="molecule type" value="Genomic_DNA"/>
</dbReference>
<dbReference type="GO" id="GO:0050770">
    <property type="term" value="P:regulation of axonogenesis"/>
    <property type="evidence" value="ECO:0007669"/>
    <property type="project" value="TreeGrafter"/>
</dbReference>
<gene>
    <name evidence="3" type="ORF">H920_03930</name>
</gene>
<reference evidence="3 4" key="1">
    <citation type="submission" date="2013-11" db="EMBL/GenBank/DDBJ databases">
        <title>The Damaraland mole rat (Fukomys damarensis) genome and evolution of African mole rats.</title>
        <authorList>
            <person name="Gladyshev V.N."/>
            <person name="Fang X."/>
        </authorList>
    </citation>
    <scope>NUCLEOTIDE SEQUENCE [LARGE SCALE GENOMIC DNA]</scope>
    <source>
        <tissue evidence="3">Liver</tissue>
    </source>
</reference>
<keyword evidence="4" id="KW-1185">Reference proteome</keyword>
<feature type="compositionally biased region" description="Gly residues" evidence="2">
    <location>
        <begin position="28"/>
        <end position="42"/>
    </location>
</feature>
<dbReference type="PANTHER" id="PTHR45956">
    <property type="entry name" value="RUN AND FYVE DOMAIN-CONTAINING PROTEIN 2-LIKE PROTEIN"/>
    <property type="match status" value="1"/>
</dbReference>
<evidence type="ECO:0000256" key="1">
    <source>
        <dbReference type="ARBA" id="ARBA00023054"/>
    </source>
</evidence>
<feature type="compositionally biased region" description="Basic and acidic residues" evidence="2">
    <location>
        <begin position="48"/>
        <end position="60"/>
    </location>
</feature>
<name>A0A091DWM4_FUKDA</name>
<evidence type="ECO:0000313" key="4">
    <source>
        <dbReference type="Proteomes" id="UP000028990"/>
    </source>
</evidence>
<dbReference type="GO" id="GO:0030424">
    <property type="term" value="C:axon"/>
    <property type="evidence" value="ECO:0007669"/>
    <property type="project" value="TreeGrafter"/>
</dbReference>
<dbReference type="GO" id="GO:0043025">
    <property type="term" value="C:neuronal cell body"/>
    <property type="evidence" value="ECO:0007669"/>
    <property type="project" value="TreeGrafter"/>
</dbReference>
<sequence length="155" mass="16265">MLHPGGLALVRGRPGRSWAEHFTQLEQGSGGGGGHLPPGAGTGSHSAESAKDVDREREVGSRPGARSSAHWWPPPSSCCTRARVPPSRQPFLLLSHPGGGAGGYHPHYLMVNEGMNLMNMAKLSIKGFTESALNLGGTLDRLCAPLAVLRQGDTV</sequence>
<evidence type="ECO:0000313" key="3">
    <source>
        <dbReference type="EMBL" id="KFO34680.1"/>
    </source>
</evidence>
<proteinExistence type="predicted"/>
<dbReference type="Proteomes" id="UP000028990">
    <property type="component" value="Unassembled WGS sequence"/>
</dbReference>
<keyword evidence="1" id="KW-0175">Coiled coil</keyword>
<dbReference type="PANTHER" id="PTHR45956:SF1">
    <property type="entry name" value="PROTEIN RUFY3"/>
    <property type="match status" value="1"/>
</dbReference>
<dbReference type="AlphaFoldDB" id="A0A091DWM4"/>
<dbReference type="GO" id="GO:0030425">
    <property type="term" value="C:dendrite"/>
    <property type="evidence" value="ECO:0007669"/>
    <property type="project" value="TreeGrafter"/>
</dbReference>
<dbReference type="GO" id="GO:0005737">
    <property type="term" value="C:cytoplasm"/>
    <property type="evidence" value="ECO:0007669"/>
    <property type="project" value="TreeGrafter"/>
</dbReference>
<protein>
    <submittedName>
        <fullName evidence="3">Protein RUFY3</fullName>
    </submittedName>
</protein>
<dbReference type="InterPro" id="IPR047335">
    <property type="entry name" value="RUFY1-3"/>
</dbReference>
<evidence type="ECO:0000256" key="2">
    <source>
        <dbReference type="SAM" id="MobiDB-lite"/>
    </source>
</evidence>
<feature type="region of interest" description="Disordered" evidence="2">
    <location>
        <begin position="24"/>
        <end position="83"/>
    </location>
</feature>
<organism evidence="3 4">
    <name type="scientific">Fukomys damarensis</name>
    <name type="common">Damaraland mole rat</name>
    <name type="synonym">Cryptomys damarensis</name>
    <dbReference type="NCBI Taxonomy" id="885580"/>
    <lineage>
        <taxon>Eukaryota</taxon>
        <taxon>Metazoa</taxon>
        <taxon>Chordata</taxon>
        <taxon>Craniata</taxon>
        <taxon>Vertebrata</taxon>
        <taxon>Euteleostomi</taxon>
        <taxon>Mammalia</taxon>
        <taxon>Eutheria</taxon>
        <taxon>Euarchontoglires</taxon>
        <taxon>Glires</taxon>
        <taxon>Rodentia</taxon>
        <taxon>Hystricomorpha</taxon>
        <taxon>Bathyergidae</taxon>
        <taxon>Fukomys</taxon>
    </lineage>
</organism>
<accession>A0A091DWM4</accession>